<feature type="transmembrane region" description="Helical" evidence="1">
    <location>
        <begin position="75"/>
        <end position="93"/>
    </location>
</feature>
<dbReference type="AlphaFoldDB" id="A0A077UK02"/>
<evidence type="ECO:0000256" key="1">
    <source>
        <dbReference type="SAM" id="Phobius"/>
    </source>
</evidence>
<protein>
    <submittedName>
        <fullName evidence="2">Uncharacterized protein</fullName>
    </submittedName>
</protein>
<organism evidence="2 3">
    <name type="scientific">Staphylococcus schweitzeri</name>
    <dbReference type="NCBI Taxonomy" id="1654388"/>
    <lineage>
        <taxon>Bacteria</taxon>
        <taxon>Bacillati</taxon>
        <taxon>Bacillota</taxon>
        <taxon>Bacilli</taxon>
        <taxon>Bacillales</taxon>
        <taxon>Staphylococcaceae</taxon>
        <taxon>Staphylococcus</taxon>
    </lineage>
</organism>
<gene>
    <name evidence="2" type="ORF">ERS140147_01828</name>
</gene>
<sequence>MQILLLIITTGIPGFYTYYALSNKNLVYFNSDNKKVILAFFSVVSVFIFLLTLSLFSGQNNVNQLFQKLTFTKTLSSLIVSILIIILLTEFAYTKIIEIYNTFSNHNRKSNNLKKVETLPVHLLKYEDNKYKMFITVKDFEGNIIEKGFLDNYSRKHNRNILLDTRFNANYEDFKKLSEYKDSYLDFENQVKLEYLYIDKKKIVSSS</sequence>
<evidence type="ECO:0000313" key="3">
    <source>
        <dbReference type="Proteomes" id="UP000044616"/>
    </source>
</evidence>
<dbReference type="Proteomes" id="UP000044616">
    <property type="component" value="Unassembled WGS sequence"/>
</dbReference>
<accession>A0A077UK02</accession>
<feature type="transmembrane region" description="Helical" evidence="1">
    <location>
        <begin position="36"/>
        <end position="55"/>
    </location>
</feature>
<keyword evidence="1" id="KW-0812">Transmembrane</keyword>
<proteinExistence type="predicted"/>
<dbReference type="EMBL" id="CCEH01000015">
    <property type="protein sequence ID" value="CDR28691.1"/>
    <property type="molecule type" value="Genomic_DNA"/>
</dbReference>
<reference evidence="2 3" key="1">
    <citation type="submission" date="2014-05" db="EMBL/GenBank/DDBJ databases">
        <authorList>
            <person name="Aslett A.Martin."/>
            <person name="De Silva Nishadi"/>
        </authorList>
    </citation>
    <scope>NUCLEOTIDE SEQUENCE [LARGE SCALE GENOMIC DNA]</scope>
</reference>
<evidence type="ECO:0000313" key="2">
    <source>
        <dbReference type="EMBL" id="CDR28691.1"/>
    </source>
</evidence>
<keyword evidence="1" id="KW-0472">Membrane</keyword>
<keyword evidence="1" id="KW-1133">Transmembrane helix</keyword>
<name>A0A077UK02_9STAP</name>